<reference evidence="3 4" key="1">
    <citation type="submission" date="2020-03" db="EMBL/GenBank/DDBJ databases">
        <authorList>
            <person name="Kim M.K."/>
        </authorList>
    </citation>
    <scope>NUCLEOTIDE SEQUENCE [LARGE SCALE GENOMIC DNA]</scope>
    <source>
        <strain evidence="3 4">BT328</strain>
    </source>
</reference>
<dbReference type="Pfam" id="PF07584">
    <property type="entry name" value="BatA"/>
    <property type="match status" value="1"/>
</dbReference>
<evidence type="ECO:0000256" key="1">
    <source>
        <dbReference type="SAM" id="Phobius"/>
    </source>
</evidence>
<keyword evidence="1" id="KW-0812">Transmembrane</keyword>
<organism evidence="3 4">
    <name type="scientific">Spirosoma aureum</name>
    <dbReference type="NCBI Taxonomy" id="2692134"/>
    <lineage>
        <taxon>Bacteria</taxon>
        <taxon>Pseudomonadati</taxon>
        <taxon>Bacteroidota</taxon>
        <taxon>Cytophagia</taxon>
        <taxon>Cytophagales</taxon>
        <taxon>Cytophagaceae</taxon>
        <taxon>Spirosoma</taxon>
    </lineage>
</organism>
<evidence type="ECO:0000313" key="3">
    <source>
        <dbReference type="EMBL" id="QIP14481.1"/>
    </source>
</evidence>
<proteinExistence type="predicted"/>
<dbReference type="PANTHER" id="PTHR37464">
    <property type="entry name" value="BLL2463 PROTEIN"/>
    <property type="match status" value="1"/>
</dbReference>
<dbReference type="AlphaFoldDB" id="A0A6G9APS1"/>
<evidence type="ECO:0000313" key="4">
    <source>
        <dbReference type="Proteomes" id="UP000501802"/>
    </source>
</evidence>
<name>A0A6G9APS1_9BACT</name>
<dbReference type="RefSeq" id="WP_167210625.1">
    <property type="nucleotide sequence ID" value="NZ_CP050063.1"/>
</dbReference>
<gene>
    <name evidence="3" type="ORF">G8759_18595</name>
</gene>
<feature type="transmembrane region" description="Helical" evidence="1">
    <location>
        <begin position="371"/>
        <end position="391"/>
    </location>
</feature>
<dbReference type="PANTHER" id="PTHR37464:SF1">
    <property type="entry name" value="BLL2463 PROTEIN"/>
    <property type="match status" value="1"/>
</dbReference>
<keyword evidence="1" id="KW-1133">Transmembrane helix</keyword>
<dbReference type="InterPro" id="IPR011933">
    <property type="entry name" value="Double_TM_dom"/>
</dbReference>
<dbReference type="EMBL" id="CP050063">
    <property type="protein sequence ID" value="QIP14481.1"/>
    <property type="molecule type" value="Genomic_DNA"/>
</dbReference>
<feature type="transmembrane region" description="Helical" evidence="1">
    <location>
        <begin position="56"/>
        <end position="78"/>
    </location>
</feature>
<keyword evidence="4" id="KW-1185">Reference proteome</keyword>
<sequence length="396" mass="44651">MAFLEPFLLWGALAVVIPVIIHFWHQKKGKPLAWAATQWLVEKNQQQQRGLKLDNILLLILRCLLLILLAVLLSQPVLNSLKSKADSQPIHLVQPNALVSTNFRFELEEASKRGEKLYWINQTAEPIDKLTELPERKAVTPLLIQAAIDKLRRENTELHLYLLNNESIATVPSIYVPSQFQLHTLVDSTRPPRAYLVTKGSQKLFVGHEGKLTNSAVFEPALKFQQAPVHSGQLRVLLDYRSQREEQTVEAALKALTEVYGLDFLIDHNQTGTTPYEWVLTDRISANPSPQTLYIVSGKSGYPMAPNICYTGNALTAQTDERVANGQLPEWLGEQLIQHYGLQVSSLPLSQQELKSLFAVANRTDRKPQTLVHNVIVLLFVVLLIGERWMALTKNA</sequence>
<feature type="domain" description="Aerotolerance regulator N-terminal" evidence="2">
    <location>
        <begin position="1"/>
        <end position="76"/>
    </location>
</feature>
<protein>
    <recommendedName>
        <fullName evidence="2">Aerotolerance regulator N-terminal domain-containing protein</fullName>
    </recommendedName>
</protein>
<dbReference type="Proteomes" id="UP000501802">
    <property type="component" value="Chromosome"/>
</dbReference>
<feature type="transmembrane region" description="Helical" evidence="1">
    <location>
        <begin position="6"/>
        <end position="24"/>
    </location>
</feature>
<dbReference type="InterPro" id="IPR024163">
    <property type="entry name" value="Aerotolerance_reg_N"/>
</dbReference>
<evidence type="ECO:0000259" key="2">
    <source>
        <dbReference type="Pfam" id="PF07584"/>
    </source>
</evidence>
<dbReference type="KEGG" id="spib:G8759_18595"/>
<dbReference type="NCBIfam" id="TIGR02226">
    <property type="entry name" value="two_anch"/>
    <property type="match status" value="1"/>
</dbReference>
<keyword evidence="1" id="KW-0472">Membrane</keyword>
<accession>A0A6G9APS1</accession>